<evidence type="ECO:0000313" key="2">
    <source>
        <dbReference type="Proteomes" id="UP000229362"/>
    </source>
</evidence>
<sequence>MKRLIFFLLLIPIILIAAYLSESDMKKIDDSMSTTTDTQIDRETRLRDEGERVLKQTIQEKVQKTLSHF</sequence>
<accession>A0A2M6W288</accession>
<gene>
    <name evidence="1" type="ORF">COU33_00605</name>
</gene>
<proteinExistence type="predicted"/>
<dbReference type="EMBL" id="PFBZ01000024">
    <property type="protein sequence ID" value="PIT86898.1"/>
    <property type="molecule type" value="Genomic_DNA"/>
</dbReference>
<comment type="caution">
    <text evidence="1">The sequence shown here is derived from an EMBL/GenBank/DDBJ whole genome shotgun (WGS) entry which is preliminary data.</text>
</comment>
<dbReference type="AlphaFoldDB" id="A0A2M6W288"/>
<evidence type="ECO:0000313" key="1">
    <source>
        <dbReference type="EMBL" id="PIT86898.1"/>
    </source>
</evidence>
<name>A0A2M6W288_9BACT</name>
<organism evidence="1 2">
    <name type="scientific">Candidatus Magasanikbacteria bacterium CG10_big_fil_rev_8_21_14_0_10_43_6</name>
    <dbReference type="NCBI Taxonomy" id="1974650"/>
    <lineage>
        <taxon>Bacteria</taxon>
        <taxon>Candidatus Magasanikiibacteriota</taxon>
    </lineage>
</organism>
<protein>
    <submittedName>
        <fullName evidence="1">Uncharacterized protein</fullName>
    </submittedName>
</protein>
<reference evidence="2" key="1">
    <citation type="submission" date="2017-09" db="EMBL/GenBank/DDBJ databases">
        <title>Depth-based differentiation of microbial function through sediment-hosted aquifers and enrichment of novel symbionts in the deep terrestrial subsurface.</title>
        <authorList>
            <person name="Probst A.J."/>
            <person name="Ladd B."/>
            <person name="Jarett J.K."/>
            <person name="Geller-Mcgrath D.E."/>
            <person name="Sieber C.M.K."/>
            <person name="Emerson J.B."/>
            <person name="Anantharaman K."/>
            <person name="Thomas B.C."/>
            <person name="Malmstrom R."/>
            <person name="Stieglmeier M."/>
            <person name="Klingl A."/>
            <person name="Woyke T."/>
            <person name="Ryan C.M."/>
            <person name="Banfield J.F."/>
        </authorList>
    </citation>
    <scope>NUCLEOTIDE SEQUENCE [LARGE SCALE GENOMIC DNA]</scope>
</reference>
<dbReference type="Proteomes" id="UP000229362">
    <property type="component" value="Unassembled WGS sequence"/>
</dbReference>